<reference evidence="2 3" key="1">
    <citation type="journal article" date="2011" name="Science">
        <title>The ecoresponsive genome of Daphnia pulex.</title>
        <authorList>
            <person name="Colbourne J.K."/>
            <person name="Pfrender M.E."/>
            <person name="Gilbert D."/>
            <person name="Thomas W.K."/>
            <person name="Tucker A."/>
            <person name="Oakley T.H."/>
            <person name="Tokishita S."/>
            <person name="Aerts A."/>
            <person name="Arnold G.J."/>
            <person name="Basu M.K."/>
            <person name="Bauer D.J."/>
            <person name="Caceres C.E."/>
            <person name="Carmel L."/>
            <person name="Casola C."/>
            <person name="Choi J.H."/>
            <person name="Detter J.C."/>
            <person name="Dong Q."/>
            <person name="Dusheyko S."/>
            <person name="Eads B.D."/>
            <person name="Frohlich T."/>
            <person name="Geiler-Samerotte K.A."/>
            <person name="Gerlach D."/>
            <person name="Hatcher P."/>
            <person name="Jogdeo S."/>
            <person name="Krijgsveld J."/>
            <person name="Kriventseva E.V."/>
            <person name="Kultz D."/>
            <person name="Laforsch C."/>
            <person name="Lindquist E."/>
            <person name="Lopez J."/>
            <person name="Manak J.R."/>
            <person name="Muller J."/>
            <person name="Pangilinan J."/>
            <person name="Patwardhan R.P."/>
            <person name="Pitluck S."/>
            <person name="Pritham E.J."/>
            <person name="Rechtsteiner A."/>
            <person name="Rho M."/>
            <person name="Rogozin I.B."/>
            <person name="Sakarya O."/>
            <person name="Salamov A."/>
            <person name="Schaack S."/>
            <person name="Shapiro H."/>
            <person name="Shiga Y."/>
            <person name="Skalitzky C."/>
            <person name="Smith Z."/>
            <person name="Souvorov A."/>
            <person name="Sung W."/>
            <person name="Tang Z."/>
            <person name="Tsuchiya D."/>
            <person name="Tu H."/>
            <person name="Vos H."/>
            <person name="Wang M."/>
            <person name="Wolf Y.I."/>
            <person name="Yamagata H."/>
            <person name="Yamada T."/>
            <person name="Ye Y."/>
            <person name="Shaw J.R."/>
            <person name="Andrews J."/>
            <person name="Crease T.J."/>
            <person name="Tang H."/>
            <person name="Lucas S.M."/>
            <person name="Robertson H.M."/>
            <person name="Bork P."/>
            <person name="Koonin E.V."/>
            <person name="Zdobnov E.M."/>
            <person name="Grigoriev I.V."/>
            <person name="Lynch M."/>
            <person name="Boore J.L."/>
        </authorList>
    </citation>
    <scope>NUCLEOTIDE SEQUENCE [LARGE SCALE GENOMIC DNA]</scope>
</reference>
<keyword evidence="3" id="KW-1185">Reference proteome</keyword>
<dbReference type="PhylomeDB" id="E9HEX8"/>
<name>E9HEX8_DAPPU</name>
<feature type="region of interest" description="Disordered" evidence="1">
    <location>
        <begin position="1"/>
        <end position="73"/>
    </location>
</feature>
<evidence type="ECO:0000313" key="3">
    <source>
        <dbReference type="Proteomes" id="UP000000305"/>
    </source>
</evidence>
<dbReference type="InParanoid" id="E9HEX8"/>
<dbReference type="HOGENOM" id="CLU_1837089_0_0_1"/>
<proteinExistence type="predicted"/>
<gene>
    <name evidence="2" type="ORF">DAPPUDRAFT_113407</name>
</gene>
<sequence>METEGESSEDDVASEEESEDESNEDDDDEFVHHESNEKNDPITLDDSGAQGQLPPPVNGNASCVDSNGARQGPVLEGKLYTDAVLTQSPIAPHYEGHPDDHVIEESRTSSPRTHHLNHPFRATYNPHLLPLGHKDERRKG</sequence>
<evidence type="ECO:0000256" key="1">
    <source>
        <dbReference type="SAM" id="MobiDB-lite"/>
    </source>
</evidence>
<feature type="region of interest" description="Disordered" evidence="1">
    <location>
        <begin position="90"/>
        <end position="140"/>
    </location>
</feature>
<dbReference type="AlphaFoldDB" id="E9HEX8"/>
<accession>E9HEX8</accession>
<dbReference type="EMBL" id="GL732632">
    <property type="protein sequence ID" value="EFX69708.1"/>
    <property type="molecule type" value="Genomic_DNA"/>
</dbReference>
<feature type="compositionally biased region" description="Basic and acidic residues" evidence="1">
    <location>
        <begin position="30"/>
        <end position="40"/>
    </location>
</feature>
<feature type="compositionally biased region" description="Acidic residues" evidence="1">
    <location>
        <begin position="1"/>
        <end position="29"/>
    </location>
</feature>
<dbReference type="KEGG" id="dpx:DAPPUDRAFT_113407"/>
<feature type="compositionally biased region" description="Basic and acidic residues" evidence="1">
    <location>
        <begin position="94"/>
        <end position="107"/>
    </location>
</feature>
<protein>
    <submittedName>
        <fullName evidence="2">Uncharacterized protein</fullName>
    </submittedName>
</protein>
<dbReference type="Proteomes" id="UP000000305">
    <property type="component" value="Unassembled WGS sequence"/>
</dbReference>
<evidence type="ECO:0000313" key="2">
    <source>
        <dbReference type="EMBL" id="EFX69708.1"/>
    </source>
</evidence>
<feature type="compositionally biased region" description="Polar residues" evidence="1">
    <location>
        <begin position="59"/>
        <end position="69"/>
    </location>
</feature>
<organism evidence="2 3">
    <name type="scientific">Daphnia pulex</name>
    <name type="common">Water flea</name>
    <dbReference type="NCBI Taxonomy" id="6669"/>
    <lineage>
        <taxon>Eukaryota</taxon>
        <taxon>Metazoa</taxon>
        <taxon>Ecdysozoa</taxon>
        <taxon>Arthropoda</taxon>
        <taxon>Crustacea</taxon>
        <taxon>Branchiopoda</taxon>
        <taxon>Diplostraca</taxon>
        <taxon>Cladocera</taxon>
        <taxon>Anomopoda</taxon>
        <taxon>Daphniidae</taxon>
        <taxon>Daphnia</taxon>
    </lineage>
</organism>